<organism evidence="1">
    <name type="scientific">gut metagenome</name>
    <dbReference type="NCBI Taxonomy" id="749906"/>
    <lineage>
        <taxon>unclassified sequences</taxon>
        <taxon>metagenomes</taxon>
        <taxon>organismal metagenomes</taxon>
    </lineage>
</organism>
<comment type="caution">
    <text evidence="1">The sequence shown here is derived from an EMBL/GenBank/DDBJ whole genome shotgun (WGS) entry which is preliminary data.</text>
</comment>
<gene>
    <name evidence="1" type="ORF">EVA_06126</name>
</gene>
<feature type="non-terminal residue" evidence="1">
    <location>
        <position position="1"/>
    </location>
</feature>
<protein>
    <submittedName>
        <fullName evidence="1">Uncharacterized protein</fullName>
    </submittedName>
</protein>
<evidence type="ECO:0000313" key="1">
    <source>
        <dbReference type="EMBL" id="EJX05769.1"/>
    </source>
</evidence>
<sequence>TGSAAVTARWRNLQTKLNATRGRDTVVQQGGTADYDFFLL</sequence>
<name>J9GFQ5_9ZZZZ</name>
<dbReference type="AlphaFoldDB" id="J9GFQ5"/>
<proteinExistence type="predicted"/>
<accession>J9GFQ5</accession>
<dbReference type="EMBL" id="AMCI01001369">
    <property type="protein sequence ID" value="EJX05769.1"/>
    <property type="molecule type" value="Genomic_DNA"/>
</dbReference>
<reference evidence="1" key="1">
    <citation type="journal article" date="2012" name="PLoS ONE">
        <title>Gene sets for utilization of primary and secondary nutrition supplies in the distal gut of endangered iberian lynx.</title>
        <authorList>
            <person name="Alcaide M."/>
            <person name="Messina E."/>
            <person name="Richter M."/>
            <person name="Bargiela R."/>
            <person name="Peplies J."/>
            <person name="Huws S.A."/>
            <person name="Newbold C.J."/>
            <person name="Golyshin P.N."/>
            <person name="Simon M.A."/>
            <person name="Lopez G."/>
            <person name="Yakimov M.M."/>
            <person name="Ferrer M."/>
        </authorList>
    </citation>
    <scope>NUCLEOTIDE SEQUENCE</scope>
</reference>